<dbReference type="Gene3D" id="3.40.190.10">
    <property type="entry name" value="Periplasmic binding protein-like II"/>
    <property type="match status" value="2"/>
</dbReference>
<comment type="similarity">
    <text evidence="1">Belongs to the LysR transcriptional regulatory family.</text>
</comment>
<evidence type="ECO:0000256" key="3">
    <source>
        <dbReference type="ARBA" id="ARBA00023125"/>
    </source>
</evidence>
<dbReference type="InterPro" id="IPR000847">
    <property type="entry name" value="LysR_HTH_N"/>
</dbReference>
<dbReference type="STRING" id="351675.SAMN05421680_12153"/>
<keyword evidence="2" id="KW-0805">Transcription regulation</keyword>
<sequence length="360" mass="40708">MAPIAKEPIANDNSAVFERIKNLHLLSNFIHLLNLADSVIFFLSEMANNQQKIFDKNAKMKITLEEMQVFIAVVDSGSITEAAKWLNSTISATSRTLSRLEEKVEITLLYRTTRRMKLSEEGAFFLQKAREITKLTQETEGLLFTRQTVPSGTLRVDASTPFLLHVINPLIAQFHEIYPQISLELTNHEGITNLLEKQTDVAFRIGPLADSSLHATLLGYSQLRILASPTYLQRFGEPKTVEELQQHCLLGFTSPESLNVWPLYQGEKKGLKITPTIATCSGEIQCSLVRQGVGIACLSDFMTHDMRESGEFRQILAGATYNHKQPINAVYYRHQALSPRLHCFIDFIKQHSPRIIRPQL</sequence>
<feature type="domain" description="HTH lysR-type" evidence="5">
    <location>
        <begin position="62"/>
        <end position="119"/>
    </location>
</feature>
<dbReference type="SUPFAM" id="SSF53850">
    <property type="entry name" value="Periplasmic binding protein-like II"/>
    <property type="match status" value="1"/>
</dbReference>
<dbReference type="EMBL" id="NITY01000021">
    <property type="protein sequence ID" value="PHM37410.1"/>
    <property type="molecule type" value="Genomic_DNA"/>
</dbReference>
<reference evidence="6 9" key="3">
    <citation type="journal article" date="2017" name="Nat. Microbiol.">
        <title>Natural product diversity associated with the nematode symbionts Photorhabdus and Xenorhabdus.</title>
        <authorList>
            <person name="Tobias N.J."/>
            <person name="Wolff H."/>
            <person name="Djahanschiri B."/>
            <person name="Grundmann F."/>
            <person name="Kronenwerth M."/>
            <person name="Shi Y.M."/>
            <person name="Simonyi S."/>
            <person name="Grun P."/>
            <person name="Shapiro-Ilan D."/>
            <person name="Pidot S.J."/>
            <person name="Stinear T.P."/>
            <person name="Ebersberger I."/>
            <person name="Bode H.B."/>
        </authorList>
    </citation>
    <scope>NUCLEOTIDE SEQUENCE [LARGE SCALE GENOMIC DNA]</scope>
    <source>
        <strain evidence="6 9">DSM 17908</strain>
    </source>
</reference>
<keyword evidence="9" id="KW-1185">Reference proteome</keyword>
<accession>A0A1I3VLA2</accession>
<dbReference type="Proteomes" id="UP000198919">
    <property type="component" value="Unassembled WGS sequence"/>
</dbReference>
<dbReference type="InterPro" id="IPR036388">
    <property type="entry name" value="WH-like_DNA-bd_sf"/>
</dbReference>
<dbReference type="PANTHER" id="PTHR30537">
    <property type="entry name" value="HTH-TYPE TRANSCRIPTIONAL REGULATOR"/>
    <property type="match status" value="1"/>
</dbReference>
<dbReference type="InterPro" id="IPR036390">
    <property type="entry name" value="WH_DNA-bd_sf"/>
</dbReference>
<keyword evidence="3 7" id="KW-0238">DNA-binding</keyword>
<dbReference type="GO" id="GO:0043565">
    <property type="term" value="F:sequence-specific DNA binding"/>
    <property type="evidence" value="ECO:0007669"/>
    <property type="project" value="TreeGrafter"/>
</dbReference>
<dbReference type="GO" id="GO:0003700">
    <property type="term" value="F:DNA-binding transcription factor activity"/>
    <property type="evidence" value="ECO:0007669"/>
    <property type="project" value="InterPro"/>
</dbReference>
<dbReference type="Pfam" id="PF00126">
    <property type="entry name" value="HTH_1"/>
    <property type="match status" value="1"/>
</dbReference>
<dbReference type="Gene3D" id="1.10.10.10">
    <property type="entry name" value="Winged helix-like DNA-binding domain superfamily/Winged helix DNA-binding domain"/>
    <property type="match status" value="1"/>
</dbReference>
<organism evidence="7 8">
    <name type="scientific">Xenorhabdus mauleonii</name>
    <dbReference type="NCBI Taxonomy" id="351675"/>
    <lineage>
        <taxon>Bacteria</taxon>
        <taxon>Pseudomonadati</taxon>
        <taxon>Pseudomonadota</taxon>
        <taxon>Gammaproteobacteria</taxon>
        <taxon>Enterobacterales</taxon>
        <taxon>Morganellaceae</taxon>
        <taxon>Xenorhabdus</taxon>
    </lineage>
</organism>
<keyword evidence="4" id="KW-0804">Transcription</keyword>
<reference evidence="8" key="1">
    <citation type="submission" date="2016-10" db="EMBL/GenBank/DDBJ databases">
        <authorList>
            <person name="Varghese N."/>
            <person name="Submissions S."/>
        </authorList>
    </citation>
    <scope>NUCLEOTIDE SEQUENCE [LARGE SCALE GENOMIC DNA]</scope>
    <source>
        <strain evidence="8">DSM 17908</strain>
    </source>
</reference>
<dbReference type="Pfam" id="PF03466">
    <property type="entry name" value="LysR_substrate"/>
    <property type="match status" value="1"/>
</dbReference>
<dbReference type="InterPro" id="IPR058163">
    <property type="entry name" value="LysR-type_TF_proteobact-type"/>
</dbReference>
<protein>
    <submittedName>
        <fullName evidence="7">DNA-binding transcriptional regulator, LysR family</fullName>
    </submittedName>
    <submittedName>
        <fullName evidence="6">LysR family transcriptional regulator</fullName>
    </submittedName>
</protein>
<evidence type="ECO:0000256" key="2">
    <source>
        <dbReference type="ARBA" id="ARBA00023015"/>
    </source>
</evidence>
<dbReference type="Proteomes" id="UP000224607">
    <property type="component" value="Unassembled WGS sequence"/>
</dbReference>
<evidence type="ECO:0000256" key="1">
    <source>
        <dbReference type="ARBA" id="ARBA00009437"/>
    </source>
</evidence>
<evidence type="ECO:0000313" key="6">
    <source>
        <dbReference type="EMBL" id="PHM37410.1"/>
    </source>
</evidence>
<proteinExistence type="inferred from homology"/>
<name>A0A1I3VLA2_9GAMM</name>
<evidence type="ECO:0000259" key="5">
    <source>
        <dbReference type="PROSITE" id="PS50931"/>
    </source>
</evidence>
<reference evidence="7" key="2">
    <citation type="submission" date="2016-10" db="EMBL/GenBank/DDBJ databases">
        <authorList>
            <person name="de Groot N.N."/>
        </authorList>
    </citation>
    <scope>NUCLEOTIDE SEQUENCE [LARGE SCALE GENOMIC DNA]</scope>
    <source>
        <strain evidence="7">DSM 17908</strain>
    </source>
</reference>
<evidence type="ECO:0000256" key="4">
    <source>
        <dbReference type="ARBA" id="ARBA00023163"/>
    </source>
</evidence>
<dbReference type="SUPFAM" id="SSF46785">
    <property type="entry name" value="Winged helix' DNA-binding domain"/>
    <property type="match status" value="1"/>
</dbReference>
<evidence type="ECO:0000313" key="7">
    <source>
        <dbReference type="EMBL" id="SFJ95932.1"/>
    </source>
</evidence>
<evidence type="ECO:0000313" key="8">
    <source>
        <dbReference type="Proteomes" id="UP000198919"/>
    </source>
</evidence>
<dbReference type="GO" id="GO:0006351">
    <property type="term" value="P:DNA-templated transcription"/>
    <property type="evidence" value="ECO:0007669"/>
    <property type="project" value="TreeGrafter"/>
</dbReference>
<evidence type="ECO:0000313" key="9">
    <source>
        <dbReference type="Proteomes" id="UP000224607"/>
    </source>
</evidence>
<dbReference type="PANTHER" id="PTHR30537:SF20">
    <property type="entry name" value="TRANSCRIPTIONAL REGULATORY PROTEIN"/>
    <property type="match status" value="1"/>
</dbReference>
<dbReference type="AlphaFoldDB" id="A0A1I3VLA2"/>
<dbReference type="InterPro" id="IPR005119">
    <property type="entry name" value="LysR_subst-bd"/>
</dbReference>
<dbReference type="PROSITE" id="PS50931">
    <property type="entry name" value="HTH_LYSR"/>
    <property type="match status" value="1"/>
</dbReference>
<gene>
    <name evidence="7" type="ORF">SAMN05421680_12153</name>
    <name evidence="6" type="ORF">Xmau_03888</name>
</gene>
<dbReference type="EMBL" id="FORG01000021">
    <property type="protein sequence ID" value="SFJ95932.1"/>
    <property type="molecule type" value="Genomic_DNA"/>
</dbReference>